<protein>
    <submittedName>
        <fullName evidence="2">Class I SAM-dependent methyltransferase</fullName>
    </submittedName>
</protein>
<dbReference type="PANTHER" id="PTHR43861">
    <property type="entry name" value="TRANS-ACONITATE 2-METHYLTRANSFERASE-RELATED"/>
    <property type="match status" value="1"/>
</dbReference>
<proteinExistence type="predicted"/>
<dbReference type="InterPro" id="IPR029063">
    <property type="entry name" value="SAM-dependent_MTases_sf"/>
</dbReference>
<dbReference type="GO" id="GO:0008168">
    <property type="term" value="F:methyltransferase activity"/>
    <property type="evidence" value="ECO:0007669"/>
    <property type="project" value="UniProtKB-KW"/>
</dbReference>
<name>A0A832I297_UNCEI</name>
<dbReference type="CDD" id="cd02440">
    <property type="entry name" value="AdoMet_MTases"/>
    <property type="match status" value="1"/>
</dbReference>
<dbReference type="AlphaFoldDB" id="A0A832I297"/>
<dbReference type="EMBL" id="DSQF01000022">
    <property type="protein sequence ID" value="HGZ43829.1"/>
    <property type="molecule type" value="Genomic_DNA"/>
</dbReference>
<dbReference type="GO" id="GO:0032259">
    <property type="term" value="P:methylation"/>
    <property type="evidence" value="ECO:0007669"/>
    <property type="project" value="UniProtKB-KW"/>
</dbReference>
<dbReference type="Pfam" id="PF13489">
    <property type="entry name" value="Methyltransf_23"/>
    <property type="match status" value="1"/>
</dbReference>
<reference evidence="2" key="1">
    <citation type="journal article" date="2020" name="mSystems">
        <title>Genome- and Community-Level Interaction Insights into Carbon Utilization and Element Cycling Functions of Hydrothermarchaeota in Hydrothermal Sediment.</title>
        <authorList>
            <person name="Zhou Z."/>
            <person name="Liu Y."/>
            <person name="Xu W."/>
            <person name="Pan J."/>
            <person name="Luo Z.H."/>
            <person name="Li M."/>
        </authorList>
    </citation>
    <scope>NUCLEOTIDE SEQUENCE [LARGE SCALE GENOMIC DNA]</scope>
    <source>
        <strain evidence="2">SpSt-381</strain>
    </source>
</reference>
<comment type="caution">
    <text evidence="2">The sequence shown here is derived from an EMBL/GenBank/DDBJ whole genome shotgun (WGS) entry which is preliminary data.</text>
</comment>
<gene>
    <name evidence="2" type="ORF">ENR23_10480</name>
</gene>
<dbReference type="PANTHER" id="PTHR43861:SF3">
    <property type="entry name" value="PUTATIVE (AFU_ORTHOLOGUE AFUA_2G14390)-RELATED"/>
    <property type="match status" value="1"/>
</dbReference>
<dbReference type="Gene3D" id="3.40.50.150">
    <property type="entry name" value="Vaccinia Virus protein VP39"/>
    <property type="match status" value="1"/>
</dbReference>
<keyword evidence="2" id="KW-0489">Methyltransferase</keyword>
<organism evidence="2">
    <name type="scientific">Eiseniibacteriota bacterium</name>
    <dbReference type="NCBI Taxonomy" id="2212470"/>
    <lineage>
        <taxon>Bacteria</taxon>
        <taxon>Candidatus Eiseniibacteriota</taxon>
    </lineage>
</organism>
<keyword evidence="1 2" id="KW-0808">Transferase</keyword>
<evidence type="ECO:0000313" key="2">
    <source>
        <dbReference type="EMBL" id="HGZ43829.1"/>
    </source>
</evidence>
<sequence>MSGAPLATVTVARCLACGGARLAPLPLRYEFRGSFPAVECRACGMRFLGVQPAPDALAALYAADYFVRDFRCGRSAAAYGDEAAFRAENAGLLDDFEALGPRGDLLEVGCAGGWLLKHAAERGWRVRGVELSAEAVAAARALGLDVHHGDLASAALPGAAFDLVYMGDVLEHVPDCRAALAEAARVLRPGGHVYLRGPITTHSLARGLALALYRAVGRDIVLREPPYHLWEFRPRPLARLFRAVGLEVVRARQSKIPPGRPHGEKSALQRAAMAALDAVNLPLTRWCNARGDRIVMVGRRPAA</sequence>
<evidence type="ECO:0000256" key="1">
    <source>
        <dbReference type="ARBA" id="ARBA00022679"/>
    </source>
</evidence>
<accession>A0A832I297</accession>
<dbReference type="SUPFAM" id="SSF53335">
    <property type="entry name" value="S-adenosyl-L-methionine-dependent methyltransferases"/>
    <property type="match status" value="1"/>
</dbReference>